<proteinExistence type="predicted"/>
<dbReference type="InterPro" id="IPR013785">
    <property type="entry name" value="Aldolase_TIM"/>
</dbReference>
<dbReference type="EMBL" id="CP064954">
    <property type="protein sequence ID" value="QPK79384.1"/>
    <property type="molecule type" value="Genomic_DNA"/>
</dbReference>
<dbReference type="AlphaFoldDB" id="A0A7T0KG80"/>
<protein>
    <submittedName>
        <fullName evidence="2">Deoxyribose-phosphate aldolase</fullName>
    </submittedName>
</protein>
<reference evidence="2 3" key="1">
    <citation type="submission" date="2020-11" db="EMBL/GenBank/DDBJ databases">
        <title>Corynebacterium sp. ZJ-599.</title>
        <authorList>
            <person name="Zhou J."/>
        </authorList>
    </citation>
    <scope>NUCLEOTIDE SEQUENCE [LARGE SCALE GENOMIC DNA]</scope>
    <source>
        <strain evidence="2 3">ZJ-599</strain>
    </source>
</reference>
<keyword evidence="3" id="KW-1185">Reference proteome</keyword>
<feature type="region of interest" description="Disordered" evidence="1">
    <location>
        <begin position="137"/>
        <end position="157"/>
    </location>
</feature>
<organism evidence="2 3">
    <name type="scientific">Corynebacterium lizhenjunii</name>
    <dbReference type="NCBI Taxonomy" id="2709394"/>
    <lineage>
        <taxon>Bacteria</taxon>
        <taxon>Bacillati</taxon>
        <taxon>Actinomycetota</taxon>
        <taxon>Actinomycetes</taxon>
        <taxon>Mycobacteriales</taxon>
        <taxon>Corynebacteriaceae</taxon>
        <taxon>Corynebacterium</taxon>
    </lineage>
</organism>
<dbReference type="Gene3D" id="3.20.20.70">
    <property type="entry name" value="Aldolase class I"/>
    <property type="match status" value="1"/>
</dbReference>
<dbReference type="Proteomes" id="UP000594681">
    <property type="component" value="Chromosome"/>
</dbReference>
<evidence type="ECO:0000256" key="1">
    <source>
        <dbReference type="SAM" id="MobiDB-lite"/>
    </source>
</evidence>
<evidence type="ECO:0000313" key="2">
    <source>
        <dbReference type="EMBL" id="QPK79384.1"/>
    </source>
</evidence>
<name>A0A7T0KG80_9CORY</name>
<dbReference type="SUPFAM" id="SSF51569">
    <property type="entry name" value="Aldolase"/>
    <property type="match status" value="1"/>
</dbReference>
<sequence length="157" mass="16053">MAITFDPTAATPTGTVVVTPPYIARALSGGAQRAIALAGFPSGRHHSLVKAAEARLAVQYGAEEVWVACDGAVADPNALLADLVAIRESCPAPARLGLISPAAVGYAQQLADSPLATLAARAGYDCFITAPAAARADANPPDSWPLPVHTLDLSERT</sequence>
<gene>
    <name evidence="2" type="ORF">G7Y31_01285</name>
</gene>
<dbReference type="RefSeq" id="WP_165011055.1">
    <property type="nucleotide sequence ID" value="NZ_CP064954.1"/>
</dbReference>
<dbReference type="KEGG" id="cliz:G7Y31_01285"/>
<evidence type="ECO:0000313" key="3">
    <source>
        <dbReference type="Proteomes" id="UP000594681"/>
    </source>
</evidence>
<accession>A0A7T0KG80</accession>